<gene>
    <name evidence="1" type="ORF">DMB68_13730</name>
</gene>
<dbReference type="AlphaFoldDB" id="A0A2V4C346"/>
<protein>
    <recommendedName>
        <fullName evidence="3">DUF2586 domain-containing protein</fullName>
    </recommendedName>
</protein>
<comment type="caution">
    <text evidence="1">The sequence shown here is derived from an EMBL/GenBank/DDBJ whole genome shotgun (WGS) entry which is preliminary data.</text>
</comment>
<sequence>MAQETGTPKVTTVVASGNLKRQLQILDSVGALMGTAETKIGVIETVYNYDDAVSKGYTVAAEPFLNKAIEVFYQELGGNKALTILGVEDTMTLTQMVTSTNANGLKKLLNSAQGEITIVGLIRKPSEVYEMPEDHFLDKDVEDALLASKTLGQYQQSINKPVRMLIEGRIADLEADLFKPNTVGNGFAGVVLGSDLNDGSGASGVALALARAVKYQCHVKIGNGQNGPLTISEVFIGDKSIQDYYPEELDDFAKAGYIIMHRRDGSAGYYFARDNMATNDDFSILVHGSIIDKAQRVGVAAATPLLETSVRVNADGTINATDAKDLEETIAQQLRSQLAGQVSNIDVNVPTDVDIINTSTGAIEIAVLPLGYLTWIKVTIGLTANL</sequence>
<dbReference type="OrthoDB" id="1318179at2"/>
<evidence type="ECO:0000313" key="1">
    <source>
        <dbReference type="EMBL" id="PXY44523.1"/>
    </source>
</evidence>
<reference evidence="1 2" key="1">
    <citation type="submission" date="2018-05" db="EMBL/GenBank/DDBJ databases">
        <title>Flavobacterium sp. strain IMCC34758, incomplete genome.</title>
        <authorList>
            <person name="Joung Y."/>
        </authorList>
    </citation>
    <scope>NUCLEOTIDE SEQUENCE [LARGE SCALE GENOMIC DNA]</scope>
    <source>
        <strain evidence="1 2">IMCC34758</strain>
    </source>
</reference>
<dbReference type="Proteomes" id="UP000247681">
    <property type="component" value="Unassembled WGS sequence"/>
</dbReference>
<dbReference type="RefSeq" id="WP_110347250.1">
    <property type="nucleotide sequence ID" value="NZ_QJHL01000003.1"/>
</dbReference>
<dbReference type="InterPro" id="IPR019694">
    <property type="entry name" value="Phage_HP1_Orf23"/>
</dbReference>
<accession>A0A2V4C346</accession>
<evidence type="ECO:0008006" key="3">
    <source>
        <dbReference type="Google" id="ProtNLM"/>
    </source>
</evidence>
<evidence type="ECO:0000313" key="2">
    <source>
        <dbReference type="Proteomes" id="UP000247681"/>
    </source>
</evidence>
<organism evidence="1 2">
    <name type="scientific">Flavobacterium hydrophilum</name>
    <dbReference type="NCBI Taxonomy" id="2211445"/>
    <lineage>
        <taxon>Bacteria</taxon>
        <taxon>Pseudomonadati</taxon>
        <taxon>Bacteroidota</taxon>
        <taxon>Flavobacteriia</taxon>
        <taxon>Flavobacteriales</taxon>
        <taxon>Flavobacteriaceae</taxon>
        <taxon>Flavobacterium</taxon>
    </lineage>
</organism>
<keyword evidence="2" id="KW-1185">Reference proteome</keyword>
<dbReference type="Pfam" id="PF10758">
    <property type="entry name" value="DUF2586"/>
    <property type="match status" value="1"/>
</dbReference>
<dbReference type="EMBL" id="QJHL01000003">
    <property type="protein sequence ID" value="PXY44523.1"/>
    <property type="molecule type" value="Genomic_DNA"/>
</dbReference>
<proteinExistence type="predicted"/>
<name>A0A2V4C346_9FLAO</name>